<dbReference type="GO" id="GO:0003676">
    <property type="term" value="F:nucleic acid binding"/>
    <property type="evidence" value="ECO:0007669"/>
    <property type="project" value="InterPro"/>
</dbReference>
<dbReference type="CDD" id="cd06141">
    <property type="entry name" value="WRN_exo"/>
    <property type="match status" value="1"/>
</dbReference>
<dbReference type="InterPro" id="IPR051132">
    <property type="entry name" value="3-5_Exonuclease_domain"/>
</dbReference>
<gene>
    <name evidence="4" type="ORF">RJ641_025597</name>
</gene>
<keyword evidence="5" id="KW-1185">Reference proteome</keyword>
<keyword evidence="4" id="KW-0269">Exonuclease</keyword>
<evidence type="ECO:0000313" key="4">
    <source>
        <dbReference type="EMBL" id="KAK6944495.1"/>
    </source>
</evidence>
<feature type="domain" description="3'-5' exonuclease" evidence="3">
    <location>
        <begin position="10"/>
        <end position="159"/>
    </location>
</feature>
<sequence length="163" mass="18711">MHRRWLLHLVVGLDIEWHPSFNHYIQNVVANLQLYVGHHCLIFQLLYACHIPQSLLEFLSCDYTFVAVNIESDVEKLCEDHNVEVSNVVDLRNLAANELERGELRNTGLKGLARAVLGRGIEKPKRVTMSCWDNEWLTYDQVQYACVDAFLSFEIGRALNAGN</sequence>
<dbReference type="Proteomes" id="UP001370490">
    <property type="component" value="Unassembled WGS sequence"/>
</dbReference>
<comment type="caution">
    <text evidence="4">The sequence shown here is derived from an EMBL/GenBank/DDBJ whole genome shotgun (WGS) entry which is preliminary data.</text>
</comment>
<evidence type="ECO:0000259" key="3">
    <source>
        <dbReference type="Pfam" id="PF01612"/>
    </source>
</evidence>
<dbReference type="GO" id="GO:0005634">
    <property type="term" value="C:nucleus"/>
    <property type="evidence" value="ECO:0007669"/>
    <property type="project" value="TreeGrafter"/>
</dbReference>
<proteinExistence type="predicted"/>
<dbReference type="PANTHER" id="PTHR13620:SF105">
    <property type="entry name" value="OS01G0737700 PROTEIN"/>
    <property type="match status" value="1"/>
</dbReference>
<protein>
    <submittedName>
        <fullName evidence="4">3'-5' exonuclease domain</fullName>
    </submittedName>
</protein>
<organism evidence="4 5">
    <name type="scientific">Dillenia turbinata</name>
    <dbReference type="NCBI Taxonomy" id="194707"/>
    <lineage>
        <taxon>Eukaryota</taxon>
        <taxon>Viridiplantae</taxon>
        <taxon>Streptophyta</taxon>
        <taxon>Embryophyta</taxon>
        <taxon>Tracheophyta</taxon>
        <taxon>Spermatophyta</taxon>
        <taxon>Magnoliopsida</taxon>
        <taxon>eudicotyledons</taxon>
        <taxon>Gunneridae</taxon>
        <taxon>Pentapetalae</taxon>
        <taxon>Dilleniales</taxon>
        <taxon>Dilleniaceae</taxon>
        <taxon>Dillenia</taxon>
    </lineage>
</organism>
<dbReference type="GO" id="GO:0008408">
    <property type="term" value="F:3'-5' exonuclease activity"/>
    <property type="evidence" value="ECO:0007669"/>
    <property type="project" value="InterPro"/>
</dbReference>
<dbReference type="Pfam" id="PF01612">
    <property type="entry name" value="DNA_pol_A_exo1"/>
    <property type="match status" value="1"/>
</dbReference>
<reference evidence="4 5" key="1">
    <citation type="submission" date="2023-12" db="EMBL/GenBank/DDBJ databases">
        <title>A high-quality genome assembly for Dillenia turbinata (Dilleniales).</title>
        <authorList>
            <person name="Chanderbali A."/>
        </authorList>
    </citation>
    <scope>NUCLEOTIDE SEQUENCE [LARGE SCALE GENOMIC DNA]</scope>
    <source>
        <strain evidence="4">LSX21</strain>
        <tissue evidence="4">Leaf</tissue>
    </source>
</reference>
<dbReference type="EMBL" id="JBAMMX010000003">
    <property type="protein sequence ID" value="KAK6944495.1"/>
    <property type="molecule type" value="Genomic_DNA"/>
</dbReference>
<evidence type="ECO:0000313" key="5">
    <source>
        <dbReference type="Proteomes" id="UP001370490"/>
    </source>
</evidence>
<evidence type="ECO:0000256" key="1">
    <source>
        <dbReference type="ARBA" id="ARBA00022722"/>
    </source>
</evidence>
<dbReference type="Gene3D" id="3.30.420.10">
    <property type="entry name" value="Ribonuclease H-like superfamily/Ribonuclease H"/>
    <property type="match status" value="1"/>
</dbReference>
<dbReference type="InterPro" id="IPR036397">
    <property type="entry name" value="RNaseH_sf"/>
</dbReference>
<accession>A0AAN8W1X1</accession>
<name>A0AAN8W1X1_9MAGN</name>
<dbReference type="GO" id="GO:0005737">
    <property type="term" value="C:cytoplasm"/>
    <property type="evidence" value="ECO:0007669"/>
    <property type="project" value="TreeGrafter"/>
</dbReference>
<dbReference type="PANTHER" id="PTHR13620">
    <property type="entry name" value="3-5 EXONUCLEASE"/>
    <property type="match status" value="1"/>
</dbReference>
<keyword evidence="1" id="KW-0540">Nuclease</keyword>
<dbReference type="SUPFAM" id="SSF53098">
    <property type="entry name" value="Ribonuclease H-like"/>
    <property type="match status" value="1"/>
</dbReference>
<dbReference type="InterPro" id="IPR012337">
    <property type="entry name" value="RNaseH-like_sf"/>
</dbReference>
<dbReference type="GO" id="GO:0006139">
    <property type="term" value="P:nucleobase-containing compound metabolic process"/>
    <property type="evidence" value="ECO:0007669"/>
    <property type="project" value="InterPro"/>
</dbReference>
<dbReference type="AlphaFoldDB" id="A0AAN8W1X1"/>
<keyword evidence="2" id="KW-0378">Hydrolase</keyword>
<evidence type="ECO:0000256" key="2">
    <source>
        <dbReference type="ARBA" id="ARBA00022801"/>
    </source>
</evidence>
<dbReference type="InterPro" id="IPR002562">
    <property type="entry name" value="3'-5'_exonuclease_dom"/>
</dbReference>